<dbReference type="EMBL" id="JBJKFK010001092">
    <property type="protein sequence ID" value="KAL3314116.1"/>
    <property type="molecule type" value="Genomic_DNA"/>
</dbReference>
<proteinExistence type="predicted"/>
<evidence type="ECO:0000313" key="2">
    <source>
        <dbReference type="EMBL" id="KAL3314116.1"/>
    </source>
</evidence>
<name>A0ABD2Q3B9_9PLAT</name>
<gene>
    <name evidence="2" type="ORF">Ciccas_007272</name>
</gene>
<dbReference type="Proteomes" id="UP001626550">
    <property type="component" value="Unassembled WGS sequence"/>
</dbReference>
<feature type="region of interest" description="Disordered" evidence="1">
    <location>
        <begin position="1"/>
        <end position="24"/>
    </location>
</feature>
<feature type="compositionally biased region" description="Low complexity" evidence="1">
    <location>
        <begin position="11"/>
        <end position="24"/>
    </location>
</feature>
<reference evidence="2 3" key="1">
    <citation type="submission" date="2024-11" db="EMBL/GenBank/DDBJ databases">
        <title>Adaptive evolution of stress response genes in parasites aligns with host niche diversity.</title>
        <authorList>
            <person name="Hahn C."/>
            <person name="Resl P."/>
        </authorList>
    </citation>
    <scope>NUCLEOTIDE SEQUENCE [LARGE SCALE GENOMIC DNA]</scope>
    <source>
        <strain evidence="2">EGGRZ-B1_66</strain>
        <tissue evidence="2">Body</tissue>
    </source>
</reference>
<evidence type="ECO:0000256" key="1">
    <source>
        <dbReference type="SAM" id="MobiDB-lite"/>
    </source>
</evidence>
<keyword evidence="3" id="KW-1185">Reference proteome</keyword>
<sequence>MTNRKDRLKPQPSQDDASIISSDQYQDYLQTRPTKIEKRLAADVDNLIGRRDAVIDIEAIMVSLLELIQISPDI</sequence>
<protein>
    <submittedName>
        <fullName evidence="2">Uncharacterized protein</fullName>
    </submittedName>
</protein>
<accession>A0ABD2Q3B9</accession>
<comment type="caution">
    <text evidence="2">The sequence shown here is derived from an EMBL/GenBank/DDBJ whole genome shotgun (WGS) entry which is preliminary data.</text>
</comment>
<organism evidence="2 3">
    <name type="scientific">Cichlidogyrus casuarinus</name>
    <dbReference type="NCBI Taxonomy" id="1844966"/>
    <lineage>
        <taxon>Eukaryota</taxon>
        <taxon>Metazoa</taxon>
        <taxon>Spiralia</taxon>
        <taxon>Lophotrochozoa</taxon>
        <taxon>Platyhelminthes</taxon>
        <taxon>Monogenea</taxon>
        <taxon>Monopisthocotylea</taxon>
        <taxon>Dactylogyridea</taxon>
        <taxon>Ancyrocephalidae</taxon>
        <taxon>Cichlidogyrus</taxon>
    </lineage>
</organism>
<dbReference type="AlphaFoldDB" id="A0ABD2Q3B9"/>
<evidence type="ECO:0000313" key="3">
    <source>
        <dbReference type="Proteomes" id="UP001626550"/>
    </source>
</evidence>